<dbReference type="PANTHER" id="PTHR10992:SF1032">
    <property type="entry name" value="METHYLESTERASE 17"/>
    <property type="match status" value="1"/>
</dbReference>
<dbReference type="GO" id="GO:0080031">
    <property type="term" value="F:methyl salicylate esterase activity"/>
    <property type="evidence" value="ECO:0007669"/>
    <property type="project" value="TreeGrafter"/>
</dbReference>
<dbReference type="InterPro" id="IPR045889">
    <property type="entry name" value="MES/HNL"/>
</dbReference>
<evidence type="ECO:0000256" key="1">
    <source>
        <dbReference type="ARBA" id="ARBA00022801"/>
    </source>
</evidence>
<dbReference type="SUPFAM" id="SSF53474">
    <property type="entry name" value="alpha/beta-Hydrolases"/>
    <property type="match status" value="1"/>
</dbReference>
<sequence>MENFCQDHQYGKFHFVLIHGAGHGAWCWYKLIHLLRNSGHKVTAMDLTGSGLNSVDPDSVTSFEDYDMPLMSILSEIPYSQKVVLVGHSAGGLSLSHAIHVFGHKIAVAVYIAATMLSHGLCTDQDIQQGVPDLLKVSEFYHGLGSEQPPTSAMIHRELQQEILYQLSPPEDAALASLLIRPTPLLALQTAKFIATSEQFMKVPRVYIKTLQDKIVSLDKQEAMIKMWPPDKVISMDTDHSPFFSSPLELHRNLLYIAQLFAG</sequence>
<dbReference type="AlphaFoldDB" id="A9NKW1"/>
<reference evidence="3" key="1">
    <citation type="journal article" date="2008" name="BMC Genomics">
        <title>A conifer genomics resource of 200,000 spruce (Picea spp.) ESTs and 6,464 high-quality, sequence-finished full-length cDNAs for Sitka spruce (Picea sitchensis).</title>
        <authorList>
            <person name="Ralph S.G."/>
            <person name="Chun H.J."/>
            <person name="Kolosova N."/>
            <person name="Cooper D."/>
            <person name="Oddy C."/>
            <person name="Ritland C.E."/>
            <person name="Kirkpatrick R."/>
            <person name="Moore R."/>
            <person name="Barber S."/>
            <person name="Holt R.A."/>
            <person name="Jones S.J."/>
            <person name="Marra M.A."/>
            <person name="Douglas C.J."/>
            <person name="Ritland K."/>
            <person name="Bohlmann J."/>
        </authorList>
    </citation>
    <scope>NUCLEOTIDE SEQUENCE</scope>
    <source>
        <tissue evidence="3">Bark</tissue>
        <tissue evidence="4">Green portion of the leader tissue</tissue>
    </source>
</reference>
<dbReference type="GO" id="GO:0009694">
    <property type="term" value="P:jasmonic acid metabolic process"/>
    <property type="evidence" value="ECO:0007669"/>
    <property type="project" value="TreeGrafter"/>
</dbReference>
<feature type="domain" description="AB hydrolase-1" evidence="2">
    <location>
        <begin position="15"/>
        <end position="249"/>
    </location>
</feature>
<dbReference type="Pfam" id="PF12697">
    <property type="entry name" value="Abhydrolase_6"/>
    <property type="match status" value="1"/>
</dbReference>
<accession>A9NKW1</accession>
<evidence type="ECO:0000313" key="4">
    <source>
        <dbReference type="EMBL" id="ABK21298.1"/>
    </source>
</evidence>
<dbReference type="EMBL" id="EF081918">
    <property type="protein sequence ID" value="ABK21298.1"/>
    <property type="molecule type" value="mRNA"/>
</dbReference>
<dbReference type="GO" id="GO:0080030">
    <property type="term" value="F:methyl indole-3-acetate esterase activity"/>
    <property type="evidence" value="ECO:0007669"/>
    <property type="project" value="TreeGrafter"/>
</dbReference>
<keyword evidence="1" id="KW-0378">Hydrolase</keyword>
<dbReference type="InterPro" id="IPR000073">
    <property type="entry name" value="AB_hydrolase_1"/>
</dbReference>
<protein>
    <recommendedName>
        <fullName evidence="2">AB hydrolase-1 domain-containing protein</fullName>
    </recommendedName>
</protein>
<evidence type="ECO:0000259" key="2">
    <source>
        <dbReference type="Pfam" id="PF12697"/>
    </source>
</evidence>
<organism evidence="3">
    <name type="scientific">Picea sitchensis</name>
    <name type="common">Sitka spruce</name>
    <name type="synonym">Pinus sitchensis</name>
    <dbReference type="NCBI Taxonomy" id="3332"/>
    <lineage>
        <taxon>Eukaryota</taxon>
        <taxon>Viridiplantae</taxon>
        <taxon>Streptophyta</taxon>
        <taxon>Embryophyta</taxon>
        <taxon>Tracheophyta</taxon>
        <taxon>Spermatophyta</taxon>
        <taxon>Pinopsida</taxon>
        <taxon>Pinidae</taxon>
        <taxon>Conifers I</taxon>
        <taxon>Pinales</taxon>
        <taxon>Pinaceae</taxon>
        <taxon>Picea</taxon>
    </lineage>
</organism>
<dbReference type="Gene3D" id="3.40.50.1820">
    <property type="entry name" value="alpha/beta hydrolase"/>
    <property type="match status" value="1"/>
</dbReference>
<proteinExistence type="evidence at transcript level"/>
<dbReference type="InterPro" id="IPR029058">
    <property type="entry name" value="AB_hydrolase_fold"/>
</dbReference>
<dbReference type="ESTHER" id="picsi-a9nkw1">
    <property type="family name" value="Hydroxynitrile_lyase"/>
</dbReference>
<name>A9NKW1_PICSI</name>
<dbReference type="GO" id="GO:0009696">
    <property type="term" value="P:salicylic acid metabolic process"/>
    <property type="evidence" value="ECO:0007669"/>
    <property type="project" value="TreeGrafter"/>
</dbReference>
<dbReference type="EMBL" id="EF081892">
    <property type="protein sequence ID" value="ABK21272.1"/>
    <property type="molecule type" value="mRNA"/>
</dbReference>
<dbReference type="FunFam" id="3.40.50.1820:FF:000025">
    <property type="entry name" value="putative methylesterase 11, chloroplastic"/>
    <property type="match status" value="1"/>
</dbReference>
<dbReference type="GO" id="GO:0080032">
    <property type="term" value="F:methyl jasmonate esterase activity"/>
    <property type="evidence" value="ECO:0007669"/>
    <property type="project" value="TreeGrafter"/>
</dbReference>
<dbReference type="PANTHER" id="PTHR10992">
    <property type="entry name" value="METHYLESTERASE FAMILY MEMBER"/>
    <property type="match status" value="1"/>
</dbReference>
<evidence type="ECO:0000313" key="3">
    <source>
        <dbReference type="EMBL" id="ABK21272.1"/>
    </source>
</evidence>